<gene>
    <name evidence="1" type="ORF">BHQ17_14590</name>
</gene>
<accession>A0A1E3RTD3</accession>
<comment type="caution">
    <text evidence="1">The sequence shown here is derived from an EMBL/GenBank/DDBJ whole genome shotgun (WGS) entry which is preliminary data.</text>
</comment>
<dbReference type="Proteomes" id="UP000094243">
    <property type="component" value="Unassembled WGS sequence"/>
</dbReference>
<evidence type="ECO:0000313" key="2">
    <source>
        <dbReference type="Proteomes" id="UP000094243"/>
    </source>
</evidence>
<evidence type="ECO:0000313" key="1">
    <source>
        <dbReference type="EMBL" id="ODQ93108.1"/>
    </source>
</evidence>
<dbReference type="EMBL" id="MIGZ01000079">
    <property type="protein sequence ID" value="ODQ93108.1"/>
    <property type="molecule type" value="Genomic_DNA"/>
</dbReference>
<organism evidence="1 2">
    <name type="scientific">Mycolicibacterium holsaticum</name>
    <dbReference type="NCBI Taxonomy" id="152142"/>
    <lineage>
        <taxon>Bacteria</taxon>
        <taxon>Bacillati</taxon>
        <taxon>Actinomycetota</taxon>
        <taxon>Actinomycetes</taxon>
        <taxon>Mycobacteriales</taxon>
        <taxon>Mycobacteriaceae</taxon>
        <taxon>Mycolicibacterium</taxon>
    </lineage>
</organism>
<keyword evidence="2" id="KW-1185">Reference proteome</keyword>
<sequence length="157" mass="16426">MVMMFGSAVPYLVDSGQLAVAEADEGKPTRIKRGVGWFIVQEVASAVIEFVVNSPSPNNAQDVLNKILASAPHFSSVSDPQQIVWQAAPIAGPANGVIYGNATNLFNSMAAAGQRTGNTSLRNGVYTVTLAKGGTSKPPVLTISNAAITKRIMVLAR</sequence>
<proteinExistence type="predicted"/>
<protein>
    <submittedName>
        <fullName evidence="1">Uncharacterized protein</fullName>
    </submittedName>
</protein>
<dbReference type="AlphaFoldDB" id="A0A1E3RTD3"/>
<reference evidence="2" key="1">
    <citation type="submission" date="2016-09" db="EMBL/GenBank/DDBJ databases">
        <authorList>
            <person name="Greninger A.L."/>
            <person name="Jerome K.R."/>
            <person name="Mcnair B."/>
            <person name="Wallis C."/>
            <person name="Fang F."/>
        </authorList>
    </citation>
    <scope>NUCLEOTIDE SEQUENCE [LARGE SCALE GENOMIC DNA]</scope>
    <source>
        <strain evidence="2">M7</strain>
    </source>
</reference>
<name>A0A1E3RTD3_9MYCO</name>